<dbReference type="Gene3D" id="3.90.1150.10">
    <property type="entry name" value="Aspartate Aminotransferase, domain 1"/>
    <property type="match status" value="1"/>
</dbReference>
<comment type="caution">
    <text evidence="11">The sequence shown here is derived from an EMBL/GenBank/DDBJ whole genome shotgun (WGS) entry which is preliminary data.</text>
</comment>
<dbReference type="InterPro" id="IPR011166">
    <property type="entry name" value="Beta-eliminating_lyase"/>
</dbReference>
<dbReference type="InterPro" id="IPR013440">
    <property type="entry name" value="TNase"/>
</dbReference>
<comment type="subunit">
    <text evidence="8">Homotetramer.</text>
</comment>
<evidence type="ECO:0000256" key="6">
    <source>
        <dbReference type="ARBA" id="ARBA00023239"/>
    </source>
</evidence>
<comment type="pathway">
    <text evidence="2 8">Amino-acid degradation; L-tryptophan degradation via pyruvate pathway; indole and pyruvate from L-tryptophan: step 1/1.</text>
</comment>
<dbReference type="NCBIfam" id="NF009709">
    <property type="entry name" value="PRK13238.1"/>
    <property type="match status" value="1"/>
</dbReference>
<evidence type="ECO:0000256" key="2">
    <source>
        <dbReference type="ARBA" id="ARBA00004662"/>
    </source>
</evidence>
<evidence type="ECO:0000256" key="3">
    <source>
        <dbReference type="ARBA" id="ARBA00009721"/>
    </source>
</evidence>
<dbReference type="Proteomes" id="UP001431532">
    <property type="component" value="Unassembled WGS sequence"/>
</dbReference>
<evidence type="ECO:0000256" key="8">
    <source>
        <dbReference type="HAMAP-Rule" id="MF_00544"/>
    </source>
</evidence>
<dbReference type="EMBL" id="JASCXW010000025">
    <property type="protein sequence ID" value="MDI6453356.1"/>
    <property type="molecule type" value="Genomic_DNA"/>
</dbReference>
<evidence type="ECO:0000256" key="5">
    <source>
        <dbReference type="ARBA" id="ARBA00023079"/>
    </source>
</evidence>
<dbReference type="HAMAP" id="MF_00544">
    <property type="entry name" value="Tryptophanase"/>
    <property type="match status" value="1"/>
</dbReference>
<reference evidence="11" key="1">
    <citation type="submission" date="2023-05" db="EMBL/GenBank/DDBJ databases">
        <title>Mariniplasma microaerophilum sp. nov., a novel anaerobic mollicute isolated from terrestrial mud volcano, Taman Peninsula, Russia.</title>
        <authorList>
            <person name="Khomyakova M.A."/>
            <person name="Merkel A.Y."/>
            <person name="Slobodkin A.I."/>
        </authorList>
    </citation>
    <scope>NUCLEOTIDE SEQUENCE</scope>
    <source>
        <strain evidence="11">M4Ah</strain>
    </source>
</reference>
<dbReference type="PANTHER" id="PTHR32325:SF4">
    <property type="entry name" value="TRYPTOPHANASE"/>
    <property type="match status" value="1"/>
</dbReference>
<keyword evidence="4 8" id="KW-0663">Pyridoxal phosphate</keyword>
<comment type="similarity">
    <text evidence="3 8">Belongs to the beta-eliminating lyase family.</text>
</comment>
<dbReference type="Gene3D" id="3.40.640.10">
    <property type="entry name" value="Type I PLP-dependent aspartate aminotransferase-like (Major domain)"/>
    <property type="match status" value="1"/>
</dbReference>
<evidence type="ECO:0000256" key="7">
    <source>
        <dbReference type="ARBA" id="ARBA00047962"/>
    </source>
</evidence>
<dbReference type="InterPro" id="IPR015421">
    <property type="entry name" value="PyrdxlP-dep_Trfase_major"/>
</dbReference>
<keyword evidence="5 8" id="KW-0823">Tryptophan catabolism</keyword>
<dbReference type="GO" id="GO:0009034">
    <property type="term" value="F:tryptophanase activity"/>
    <property type="evidence" value="ECO:0007669"/>
    <property type="project" value="UniProtKB-UniRule"/>
</dbReference>
<evidence type="ECO:0000313" key="11">
    <source>
        <dbReference type="EMBL" id="MDI6453356.1"/>
    </source>
</evidence>
<keyword evidence="12" id="KW-1185">Reference proteome</keyword>
<accession>A0AAW6UB45</accession>
<dbReference type="AlphaFoldDB" id="A0AAW6UB45"/>
<evidence type="ECO:0000256" key="1">
    <source>
        <dbReference type="ARBA" id="ARBA00001933"/>
    </source>
</evidence>
<protein>
    <recommendedName>
        <fullName evidence="8">Tryptophanase</fullName>
        <ecNumber evidence="8">4.1.99.1</ecNumber>
    </recommendedName>
    <alternativeName>
        <fullName evidence="8">L-tryptophan indole-lyase</fullName>
        <shortName evidence="8">TNase</shortName>
    </alternativeName>
</protein>
<proteinExistence type="inferred from homology"/>
<name>A0AAW6UB45_9MOLU</name>
<dbReference type="EC" id="4.1.99.1" evidence="8"/>
<evidence type="ECO:0000256" key="9">
    <source>
        <dbReference type="PIRSR" id="PIRSR611166-50"/>
    </source>
</evidence>
<dbReference type="PANTHER" id="PTHR32325">
    <property type="entry name" value="BETA-ELIMINATING LYASE-LIKE PROTEIN-RELATED"/>
    <property type="match status" value="1"/>
</dbReference>
<dbReference type="CDD" id="cd00617">
    <property type="entry name" value="Tnase_like"/>
    <property type="match status" value="1"/>
</dbReference>
<keyword evidence="6 8" id="KW-0456">Lyase</keyword>
<dbReference type="PIRSF" id="PIRSF001386">
    <property type="entry name" value="Trpase"/>
    <property type="match status" value="1"/>
</dbReference>
<organism evidence="11 12">
    <name type="scientific">Peloplasma aerotolerans</name>
    <dbReference type="NCBI Taxonomy" id="3044389"/>
    <lineage>
        <taxon>Bacteria</taxon>
        <taxon>Bacillati</taxon>
        <taxon>Mycoplasmatota</taxon>
        <taxon>Mollicutes</taxon>
        <taxon>Acholeplasmatales</taxon>
        <taxon>Acholeplasmataceae</taxon>
        <taxon>Peloplasma</taxon>
    </lineage>
</organism>
<evidence type="ECO:0000259" key="10">
    <source>
        <dbReference type="Pfam" id="PF01212"/>
    </source>
</evidence>
<gene>
    <name evidence="8" type="primary">tnaA</name>
    <name evidence="11" type="ORF">QJ521_07250</name>
</gene>
<sequence>MKKKYAAEPYRIKVIEHIRQTTKEERIKILKNAGYNPFSLRSEDVYIDLLTDSGTSAMSQEQWSALMIGDEAYAGSRSFYRLESVVKNITNYQYFIPAHQGRGAEQVFLPQLVTKKGMYYISNIHFDTTRSHVELAGARAIDCVIDDCFDLQTYHPFKGNFCLNKLEKTILDKGKENIAGIIMTITNNSAGGQPVSMENMRQVSEMAKKYGITTIIDGARYAENAFFIKEREEGYQDMDIIDIAREAFSYADVLLMSAKKDGLVNMGGFIAIKDHEELYNKCRTYIVPMEGFPTYGGMNGRDMDALAVGLMEALDENYLRHRIDQVRYLGDRLREAGVPVQYPIGGHAVFVDCKSIAPHIPYDQFPAQSVTNAIYIEAGVRAVEIGSLLLGRDPDTHENIQSEMELMRLTIPRRVYTYRHLDVVADAVIHVFEHRSELKGLAFVYEPPILRHFTAVFKPIDSL</sequence>
<dbReference type="InterPro" id="IPR018176">
    <property type="entry name" value="Tryptophanase_CS"/>
</dbReference>
<comment type="catalytic activity">
    <reaction evidence="7 8">
        <text>L-tryptophan + H2O = indole + pyruvate + NH4(+)</text>
        <dbReference type="Rhea" id="RHEA:19553"/>
        <dbReference type="ChEBI" id="CHEBI:15361"/>
        <dbReference type="ChEBI" id="CHEBI:15377"/>
        <dbReference type="ChEBI" id="CHEBI:16881"/>
        <dbReference type="ChEBI" id="CHEBI:28938"/>
        <dbReference type="ChEBI" id="CHEBI:57912"/>
        <dbReference type="EC" id="4.1.99.1"/>
    </reaction>
</comment>
<dbReference type="InterPro" id="IPR015424">
    <property type="entry name" value="PyrdxlP-dep_Trfase"/>
</dbReference>
<comment type="cofactor">
    <cofactor evidence="1 8 9">
        <name>pyridoxal 5'-phosphate</name>
        <dbReference type="ChEBI" id="CHEBI:597326"/>
    </cofactor>
</comment>
<dbReference type="InterPro" id="IPR015422">
    <property type="entry name" value="PyrdxlP-dep_Trfase_small"/>
</dbReference>
<dbReference type="RefSeq" id="WP_282839788.1">
    <property type="nucleotide sequence ID" value="NZ_JASCXW010000025.1"/>
</dbReference>
<dbReference type="SUPFAM" id="SSF53383">
    <property type="entry name" value="PLP-dependent transferases"/>
    <property type="match status" value="1"/>
</dbReference>
<dbReference type="PROSITE" id="PS00853">
    <property type="entry name" value="BETA_ELIM_LYASE"/>
    <property type="match status" value="1"/>
</dbReference>
<dbReference type="Pfam" id="PF01212">
    <property type="entry name" value="Beta_elim_lyase"/>
    <property type="match status" value="1"/>
</dbReference>
<feature type="modified residue" description="N6-(pyridoxal phosphate)lysine" evidence="8 9">
    <location>
        <position position="260"/>
    </location>
</feature>
<evidence type="ECO:0000313" key="12">
    <source>
        <dbReference type="Proteomes" id="UP001431532"/>
    </source>
</evidence>
<evidence type="ECO:0000256" key="4">
    <source>
        <dbReference type="ARBA" id="ARBA00022898"/>
    </source>
</evidence>
<dbReference type="InterPro" id="IPR001597">
    <property type="entry name" value="ArAA_b-elim_lyase/Thr_aldolase"/>
</dbReference>
<feature type="domain" description="Aromatic amino acid beta-eliminating lyase/threonine aldolase" evidence="10">
    <location>
        <begin position="48"/>
        <end position="426"/>
    </location>
</feature>